<keyword evidence="2" id="KW-0812">Transmembrane</keyword>
<gene>
    <name evidence="3" type="ORF">D2E24_1464</name>
</gene>
<feature type="compositionally biased region" description="Polar residues" evidence="1">
    <location>
        <begin position="191"/>
        <end position="200"/>
    </location>
</feature>
<proteinExistence type="predicted"/>
<keyword evidence="2" id="KW-1133">Transmembrane helix</keyword>
<dbReference type="Pfam" id="PF20070">
    <property type="entry name" value="DUF6466"/>
    <property type="match status" value="1"/>
</dbReference>
<evidence type="ECO:0000313" key="4">
    <source>
        <dbReference type="Proteomes" id="UP000287470"/>
    </source>
</evidence>
<evidence type="ECO:0000256" key="1">
    <source>
        <dbReference type="SAM" id="MobiDB-lite"/>
    </source>
</evidence>
<feature type="transmembrane region" description="Helical" evidence="2">
    <location>
        <begin position="45"/>
        <end position="65"/>
    </location>
</feature>
<evidence type="ECO:0000313" key="3">
    <source>
        <dbReference type="EMBL" id="RSX54694.1"/>
    </source>
</evidence>
<reference evidence="3 4" key="1">
    <citation type="submission" date="2018-09" db="EMBL/GenBank/DDBJ databases">
        <title>Characterization of the phylogenetic diversity of five novel species belonging to the genus Bifidobacterium.</title>
        <authorList>
            <person name="Lugli G.A."/>
            <person name="Duranti S."/>
            <person name="Milani C."/>
        </authorList>
    </citation>
    <scope>NUCLEOTIDE SEQUENCE [LARGE SCALE GENOMIC DNA]</scope>
    <source>
        <strain evidence="3 4">2033B</strain>
    </source>
</reference>
<dbReference type="InterPro" id="IPR046314">
    <property type="entry name" value="DUF6466"/>
</dbReference>
<feature type="compositionally biased region" description="Low complexity" evidence="1">
    <location>
        <begin position="201"/>
        <end position="221"/>
    </location>
</feature>
<evidence type="ECO:0000256" key="2">
    <source>
        <dbReference type="SAM" id="Phobius"/>
    </source>
</evidence>
<accession>A0A430FPG5</accession>
<feature type="region of interest" description="Disordered" evidence="1">
    <location>
        <begin position="144"/>
        <end position="221"/>
    </location>
</feature>
<dbReference type="AlphaFoldDB" id="A0A430FPG5"/>
<organism evidence="3 4">
    <name type="scientific">Bifidobacterium samirii</name>
    <dbReference type="NCBI Taxonomy" id="2306974"/>
    <lineage>
        <taxon>Bacteria</taxon>
        <taxon>Bacillati</taxon>
        <taxon>Actinomycetota</taxon>
        <taxon>Actinomycetes</taxon>
        <taxon>Bifidobacteriales</taxon>
        <taxon>Bifidobacteriaceae</taxon>
        <taxon>Bifidobacterium</taxon>
    </lineage>
</organism>
<keyword evidence="2" id="KW-0472">Membrane</keyword>
<comment type="caution">
    <text evidence="3">The sequence shown here is derived from an EMBL/GenBank/DDBJ whole genome shotgun (WGS) entry which is preliminary data.</text>
</comment>
<dbReference type="Proteomes" id="UP000287470">
    <property type="component" value="Unassembled WGS sequence"/>
</dbReference>
<sequence>MRNRDRNRAGMAADDAVDEDVTGVGGADVRGAAGRAPRAGLPARVLCAAAAVLALGVAAVGVVNLRAADAFSQATSRLKEDIAAVAGETPDYDRLATLQGQVDAQFADAGAAGVLLLPSLRADIAANADVSQRLTRLIAAELAGSDDGSSADDATSDGGSDGSGDAGDSGDSADDGLTDEQRRQIEELLASNEQSTDLGESQTTDKSQTTTNNTGNTSKPW</sequence>
<name>A0A430FPG5_9BIFI</name>
<keyword evidence="4" id="KW-1185">Reference proteome</keyword>
<dbReference type="EMBL" id="QXGK01000015">
    <property type="protein sequence ID" value="RSX54694.1"/>
    <property type="molecule type" value="Genomic_DNA"/>
</dbReference>
<protein>
    <submittedName>
        <fullName evidence="3">Cell surface protein</fullName>
    </submittedName>
</protein>
<feature type="compositionally biased region" description="Low complexity" evidence="1">
    <location>
        <begin position="144"/>
        <end position="158"/>
    </location>
</feature>